<comment type="caution">
    <text evidence="1">The sequence shown here is derived from an EMBL/GenBank/DDBJ whole genome shotgun (WGS) entry which is preliminary data.</text>
</comment>
<dbReference type="PATRIC" id="fig|43658.6.peg.2253"/>
<gene>
    <name evidence="1" type="ORF">AC626_05570</name>
</gene>
<evidence type="ECO:0000313" key="1">
    <source>
        <dbReference type="EMBL" id="KNC68291.1"/>
    </source>
</evidence>
<name>A0A0L0EV39_9GAMM</name>
<organism evidence="1 2">
    <name type="scientific">Pseudoalteromonas rubra</name>
    <dbReference type="NCBI Taxonomy" id="43658"/>
    <lineage>
        <taxon>Bacteria</taxon>
        <taxon>Pseudomonadati</taxon>
        <taxon>Pseudomonadota</taxon>
        <taxon>Gammaproteobacteria</taxon>
        <taxon>Alteromonadales</taxon>
        <taxon>Pseudoalteromonadaceae</taxon>
        <taxon>Pseudoalteromonas</taxon>
    </lineage>
</organism>
<accession>A0A0L0EV39</accession>
<dbReference type="OrthoDB" id="6311153at2"/>
<dbReference type="EMBL" id="LFZX01000028">
    <property type="protein sequence ID" value="KNC68291.1"/>
    <property type="molecule type" value="Genomic_DNA"/>
</dbReference>
<protein>
    <submittedName>
        <fullName evidence="1">Uncharacterized protein</fullName>
    </submittedName>
</protein>
<evidence type="ECO:0000313" key="2">
    <source>
        <dbReference type="Proteomes" id="UP000036850"/>
    </source>
</evidence>
<sequence>MDLTQDELDYIHLVVETSQLDLFQAHANLCNELKAFTSDLLEELAQHEASYAQTERLLDSHLQTANIVDFPTQPMSPAFSQNSSQWHPDHQTLLSIIDDLPHIVEGHGMPRSWRFTPYPSVRLLLNFPRASFHVDSLSLTGARICTFPLNASQYEDMFTVRGASLMLPNGQCIHVDIASVASRGSHQLALKFDHYTVASPTLKVFVVSNYVRLHDWH</sequence>
<dbReference type="AlphaFoldDB" id="A0A0L0EV39"/>
<proteinExistence type="predicted"/>
<dbReference type="Proteomes" id="UP000036850">
    <property type="component" value="Unassembled WGS sequence"/>
</dbReference>
<reference evidence="2" key="1">
    <citation type="submission" date="2015-07" db="EMBL/GenBank/DDBJ databases">
        <title>Draft genome sequence of a Pseudoalteromonas rubra strain, OCN096, isolated from Kaneohe Bay, Oahu, Hawaii.</title>
        <authorList>
            <person name="Beurmann S."/>
            <person name="Ushijima B."/>
            <person name="Belcaid M."/>
            <person name="Callahan S.M."/>
            <person name="Aeby G.S."/>
        </authorList>
    </citation>
    <scope>NUCLEOTIDE SEQUENCE [LARGE SCALE GENOMIC DNA]</scope>
    <source>
        <strain evidence="2">OCN096</strain>
    </source>
</reference>